<keyword evidence="3" id="KW-1185">Reference proteome</keyword>
<dbReference type="Proteomes" id="UP000186096">
    <property type="component" value="Unassembled WGS sequence"/>
</dbReference>
<sequence length="72" mass="8348">MRKIRALAVVGALLSGLAVTATAVPAHADTLRNVYYSSSDCYRYGDYGVQNHMWTWYHCDYQYNFWFLYSVP</sequence>
<feature type="chain" id="PRO_5009941466" description="Secreted protein" evidence="1">
    <location>
        <begin position="29"/>
        <end position="72"/>
    </location>
</feature>
<reference evidence="3" key="1">
    <citation type="submission" date="2017-01" db="EMBL/GenBank/DDBJ databases">
        <authorList>
            <person name="Varghese N."/>
            <person name="Submissions S."/>
        </authorList>
    </citation>
    <scope>NUCLEOTIDE SEQUENCE [LARGE SCALE GENOMIC DNA]</scope>
    <source>
        <strain evidence="3">ATCC 12950</strain>
    </source>
</reference>
<organism evidence="2 3">
    <name type="scientific">Microbispora rosea</name>
    <dbReference type="NCBI Taxonomy" id="58117"/>
    <lineage>
        <taxon>Bacteria</taxon>
        <taxon>Bacillati</taxon>
        <taxon>Actinomycetota</taxon>
        <taxon>Actinomycetes</taxon>
        <taxon>Streptosporangiales</taxon>
        <taxon>Streptosporangiaceae</taxon>
        <taxon>Microbispora</taxon>
    </lineage>
</organism>
<evidence type="ECO:0008006" key="4">
    <source>
        <dbReference type="Google" id="ProtNLM"/>
    </source>
</evidence>
<dbReference type="GeneID" id="97500607"/>
<evidence type="ECO:0000313" key="3">
    <source>
        <dbReference type="Proteomes" id="UP000186096"/>
    </source>
</evidence>
<accession>A0A1N7ETQ0</accession>
<feature type="signal peptide" evidence="1">
    <location>
        <begin position="1"/>
        <end position="28"/>
    </location>
</feature>
<proteinExistence type="predicted"/>
<dbReference type="EMBL" id="FTNI01000019">
    <property type="protein sequence ID" value="SIR91427.1"/>
    <property type="molecule type" value="Genomic_DNA"/>
</dbReference>
<dbReference type="RefSeq" id="WP_030510353.1">
    <property type="nucleotide sequence ID" value="NZ_JBFAVO010000020.1"/>
</dbReference>
<keyword evidence="1" id="KW-0732">Signal</keyword>
<gene>
    <name evidence="2" type="ORF">SAMN05421833_119110</name>
</gene>
<name>A0A1N7ETQ0_9ACTN</name>
<evidence type="ECO:0000313" key="2">
    <source>
        <dbReference type="EMBL" id="SIR91427.1"/>
    </source>
</evidence>
<evidence type="ECO:0000256" key="1">
    <source>
        <dbReference type="SAM" id="SignalP"/>
    </source>
</evidence>
<dbReference type="OrthoDB" id="3542336at2"/>
<protein>
    <recommendedName>
        <fullName evidence="4">Secreted protein</fullName>
    </recommendedName>
</protein>
<dbReference type="AlphaFoldDB" id="A0A1N7ETQ0"/>